<evidence type="ECO:0000256" key="1">
    <source>
        <dbReference type="ARBA" id="ARBA00005495"/>
    </source>
</evidence>
<dbReference type="RefSeq" id="WP_284217654.1">
    <property type="nucleotide sequence ID" value="NZ_BSOT01000006.1"/>
</dbReference>
<dbReference type="EMBL" id="BSOT01000006">
    <property type="protein sequence ID" value="GLR71293.1"/>
    <property type="molecule type" value="Genomic_DNA"/>
</dbReference>
<comment type="similarity">
    <text evidence="1">Belongs to the Gfa family.</text>
</comment>
<dbReference type="GO" id="GO:0046872">
    <property type="term" value="F:metal ion binding"/>
    <property type="evidence" value="ECO:0007669"/>
    <property type="project" value="UniProtKB-KW"/>
</dbReference>
<reference evidence="5" key="1">
    <citation type="journal article" date="2014" name="Int. J. Syst. Evol. Microbiol.">
        <title>Complete genome sequence of Corynebacterium casei LMG S-19264T (=DSM 44701T), isolated from a smear-ripened cheese.</title>
        <authorList>
            <consortium name="US DOE Joint Genome Institute (JGI-PGF)"/>
            <person name="Walter F."/>
            <person name="Albersmeier A."/>
            <person name="Kalinowski J."/>
            <person name="Ruckert C."/>
        </authorList>
    </citation>
    <scope>NUCLEOTIDE SEQUENCE</scope>
    <source>
        <strain evidence="5">NBRC 110023</strain>
    </source>
</reference>
<evidence type="ECO:0000256" key="3">
    <source>
        <dbReference type="ARBA" id="ARBA00022833"/>
    </source>
</evidence>
<keyword evidence="6" id="KW-1185">Reference proteome</keyword>
<comment type="caution">
    <text evidence="5">The sequence shown here is derived from an EMBL/GenBank/DDBJ whole genome shotgun (WGS) entry which is preliminary data.</text>
</comment>
<dbReference type="PANTHER" id="PTHR28620">
    <property type="entry name" value="CENTROMERE PROTEIN V"/>
    <property type="match status" value="1"/>
</dbReference>
<dbReference type="SUPFAM" id="SSF51316">
    <property type="entry name" value="Mss4-like"/>
    <property type="match status" value="1"/>
</dbReference>
<sequence>MKYTGSCHCKKVTFEVDLPESIECERCNCSICSKAGFVHLILPLSKFKLISGKDDLTTYTFNTGVAKHTFCKLCGVKPFYTPRSNPDGIDINLNCLDELPKEVRIVEFDGRNWEKNASALAHKSKSSNEANKR</sequence>
<gene>
    <name evidence="5" type="ORF">GCM10007852_22010</name>
</gene>
<evidence type="ECO:0000256" key="2">
    <source>
        <dbReference type="ARBA" id="ARBA00022723"/>
    </source>
</evidence>
<feature type="domain" description="CENP-V/GFA" evidence="4">
    <location>
        <begin position="3"/>
        <end position="114"/>
    </location>
</feature>
<dbReference type="InterPro" id="IPR006913">
    <property type="entry name" value="CENP-V/GFA"/>
</dbReference>
<dbReference type="InterPro" id="IPR052355">
    <property type="entry name" value="CENP-V-like"/>
</dbReference>
<dbReference type="AlphaFoldDB" id="A0AA37SWX1"/>
<keyword evidence="2" id="KW-0479">Metal-binding</keyword>
<dbReference type="PROSITE" id="PS51891">
    <property type="entry name" value="CENP_V_GFA"/>
    <property type="match status" value="1"/>
</dbReference>
<reference evidence="5" key="2">
    <citation type="submission" date="2023-01" db="EMBL/GenBank/DDBJ databases">
        <title>Draft genome sequence of Agaribacter marinus strain NBRC 110023.</title>
        <authorList>
            <person name="Sun Q."/>
            <person name="Mori K."/>
        </authorList>
    </citation>
    <scope>NUCLEOTIDE SEQUENCE</scope>
    <source>
        <strain evidence="5">NBRC 110023</strain>
    </source>
</reference>
<keyword evidence="3" id="KW-0862">Zinc</keyword>
<dbReference type="PANTHER" id="PTHR28620:SF1">
    <property type="entry name" value="CENP-V_GFA DOMAIN-CONTAINING PROTEIN"/>
    <property type="match status" value="1"/>
</dbReference>
<organism evidence="5 6">
    <name type="scientific">Agaribacter marinus</name>
    <dbReference type="NCBI Taxonomy" id="1431249"/>
    <lineage>
        <taxon>Bacteria</taxon>
        <taxon>Pseudomonadati</taxon>
        <taxon>Pseudomonadota</taxon>
        <taxon>Gammaproteobacteria</taxon>
        <taxon>Alteromonadales</taxon>
        <taxon>Alteromonadaceae</taxon>
        <taxon>Agaribacter</taxon>
    </lineage>
</organism>
<name>A0AA37SWX1_9ALTE</name>
<proteinExistence type="inferred from homology"/>
<dbReference type="Gene3D" id="2.170.150.70">
    <property type="match status" value="1"/>
</dbReference>
<accession>A0AA37SWX1</accession>
<protein>
    <submittedName>
        <fullName evidence="5">Aldehyde-activating protein</fullName>
    </submittedName>
</protein>
<evidence type="ECO:0000313" key="5">
    <source>
        <dbReference type="EMBL" id="GLR71293.1"/>
    </source>
</evidence>
<dbReference type="Pfam" id="PF04828">
    <property type="entry name" value="GFA"/>
    <property type="match status" value="1"/>
</dbReference>
<dbReference type="Proteomes" id="UP001156601">
    <property type="component" value="Unassembled WGS sequence"/>
</dbReference>
<evidence type="ECO:0000313" key="6">
    <source>
        <dbReference type="Proteomes" id="UP001156601"/>
    </source>
</evidence>
<dbReference type="InterPro" id="IPR011057">
    <property type="entry name" value="Mss4-like_sf"/>
</dbReference>
<dbReference type="GO" id="GO:0016846">
    <property type="term" value="F:carbon-sulfur lyase activity"/>
    <property type="evidence" value="ECO:0007669"/>
    <property type="project" value="InterPro"/>
</dbReference>
<evidence type="ECO:0000259" key="4">
    <source>
        <dbReference type="PROSITE" id="PS51891"/>
    </source>
</evidence>